<evidence type="ECO:0000313" key="3">
    <source>
        <dbReference type="Proteomes" id="UP000695264"/>
    </source>
</evidence>
<feature type="compositionally biased region" description="Basic residues" evidence="1">
    <location>
        <begin position="1"/>
        <end position="19"/>
    </location>
</feature>
<evidence type="ECO:0008006" key="4">
    <source>
        <dbReference type="Google" id="ProtNLM"/>
    </source>
</evidence>
<evidence type="ECO:0000256" key="1">
    <source>
        <dbReference type="SAM" id="MobiDB-lite"/>
    </source>
</evidence>
<protein>
    <recommendedName>
        <fullName evidence="4">50S ribosomal protein L32</fullName>
    </recommendedName>
</protein>
<name>A0ABX1BUE6_9ACTN</name>
<sequence>MGKRTSRNRKARSAGHHRGAIAAPTATDTGSVTPGAPAAVREEGRA</sequence>
<proteinExistence type="predicted"/>
<reference evidence="2 3" key="1">
    <citation type="submission" date="2020-03" db="EMBL/GenBank/DDBJ databases">
        <title>WGS of actinomycetes isolated from Thailand.</title>
        <authorList>
            <person name="Thawai C."/>
        </authorList>
    </citation>
    <scope>NUCLEOTIDE SEQUENCE [LARGE SCALE GENOMIC DNA]</scope>
    <source>
        <strain evidence="2 3">PLAI 1-29</strain>
    </source>
</reference>
<dbReference type="Proteomes" id="UP000695264">
    <property type="component" value="Unassembled WGS sequence"/>
</dbReference>
<keyword evidence="3" id="KW-1185">Reference proteome</keyword>
<dbReference type="EMBL" id="JAATEN010000003">
    <property type="protein sequence ID" value="NJQ00056.1"/>
    <property type="molecule type" value="Genomic_DNA"/>
</dbReference>
<evidence type="ECO:0000313" key="2">
    <source>
        <dbReference type="EMBL" id="NJQ00056.1"/>
    </source>
</evidence>
<dbReference type="RefSeq" id="WP_168100631.1">
    <property type="nucleotide sequence ID" value="NZ_JAATEN010000003.1"/>
</dbReference>
<organism evidence="2 3">
    <name type="scientific">Streptomyces zingiberis</name>
    <dbReference type="NCBI Taxonomy" id="2053010"/>
    <lineage>
        <taxon>Bacteria</taxon>
        <taxon>Bacillati</taxon>
        <taxon>Actinomycetota</taxon>
        <taxon>Actinomycetes</taxon>
        <taxon>Kitasatosporales</taxon>
        <taxon>Streptomycetaceae</taxon>
        <taxon>Streptomyces</taxon>
    </lineage>
</organism>
<accession>A0ABX1BUE6</accession>
<feature type="region of interest" description="Disordered" evidence="1">
    <location>
        <begin position="1"/>
        <end position="46"/>
    </location>
</feature>
<comment type="caution">
    <text evidence="2">The sequence shown here is derived from an EMBL/GenBank/DDBJ whole genome shotgun (WGS) entry which is preliminary data.</text>
</comment>
<gene>
    <name evidence="2" type="ORF">HCK00_05770</name>
</gene>